<evidence type="ECO:0000256" key="4">
    <source>
        <dbReference type="ARBA" id="ARBA00022764"/>
    </source>
</evidence>
<comment type="similarity">
    <text evidence="2 7">Belongs to the thioredoxin family. DsbC subfamily.</text>
</comment>
<accession>M7PE32</accession>
<dbReference type="RefSeq" id="WP_009727280.1">
    <property type="nucleotide sequence ID" value="NZ_APHR01000068.1"/>
</dbReference>
<dbReference type="Gene3D" id="3.40.30.10">
    <property type="entry name" value="Glutaredoxin"/>
    <property type="match status" value="1"/>
</dbReference>
<dbReference type="Gene3D" id="3.10.450.70">
    <property type="entry name" value="Disulphide bond isomerase, DsbC/G, N-terminal"/>
    <property type="match status" value="1"/>
</dbReference>
<evidence type="ECO:0000259" key="9">
    <source>
        <dbReference type="Pfam" id="PF13098"/>
    </source>
</evidence>
<feature type="domain" description="Thioredoxin-like fold" evidence="9">
    <location>
        <begin position="110"/>
        <end position="233"/>
    </location>
</feature>
<comment type="function">
    <text evidence="7">Required for disulfide bond formation in some periplasmic proteins. Acts by transferring its disulfide bond to other proteins and is reduced in the process.</text>
</comment>
<keyword evidence="6 7" id="KW-0676">Redox-active center</keyword>
<sequence length="242" mass="26747">MFKLFMAAVLASVSMASVYASDAEKIEARLLQIIPDLKIDGLQQLGDSGLYEGVINGQIIYVTRDGRYLMEGKVIDLESRTDVTELRRAEVRRDTLAAVDEASMISFLPEKQADYTLTVFTDIDCGYCRILHGQMDQYHAQGIAIRYMAYPRGGVGSDAYQKLVNVWCAKDQHQAMTDAKAELELPELQCTNSVATHFAIGNQLGVGGTPAMFLENGRMLPGYVPPQRLRAVLDEMSKAGQI</sequence>
<keyword evidence="11" id="KW-1185">Reference proteome</keyword>
<evidence type="ECO:0000256" key="3">
    <source>
        <dbReference type="ARBA" id="ARBA00022729"/>
    </source>
</evidence>
<proteinExistence type="inferred from homology"/>
<dbReference type="InterPro" id="IPR036249">
    <property type="entry name" value="Thioredoxin-like_sf"/>
</dbReference>
<reference evidence="10 11" key="1">
    <citation type="journal article" date="2013" name="Genome Announc.">
        <title>Draft Genome Sequence of Methylophaga lonarensis MPLT, a Haloalkaliphilic (Non-Methane-Utilizing) Methylotroph.</title>
        <authorList>
            <person name="Shetty S.A."/>
            <person name="Marathe N.P."/>
            <person name="Munot H."/>
            <person name="Antony C.P."/>
            <person name="Dhotre D.P."/>
            <person name="Murrell J.C."/>
            <person name="Shouche Y.S."/>
        </authorList>
    </citation>
    <scope>NUCLEOTIDE SEQUENCE [LARGE SCALE GENOMIC DNA]</scope>
    <source>
        <strain evidence="10 11">MPL</strain>
    </source>
</reference>
<dbReference type="OrthoDB" id="12976at2"/>
<dbReference type="InterPro" id="IPR009094">
    <property type="entry name" value="DiS-bond_isomerase_DsbC/G_N_sf"/>
</dbReference>
<evidence type="ECO:0000313" key="11">
    <source>
        <dbReference type="Proteomes" id="UP000012019"/>
    </source>
</evidence>
<feature type="signal peptide" evidence="7">
    <location>
        <begin position="1"/>
        <end position="20"/>
    </location>
</feature>
<organism evidence="10 11">
    <name type="scientific">Methylophaga lonarensis MPL</name>
    <dbReference type="NCBI Taxonomy" id="1286106"/>
    <lineage>
        <taxon>Bacteria</taxon>
        <taxon>Pseudomonadati</taxon>
        <taxon>Pseudomonadota</taxon>
        <taxon>Gammaproteobacteria</taxon>
        <taxon>Thiotrichales</taxon>
        <taxon>Piscirickettsiaceae</taxon>
        <taxon>Methylophaga</taxon>
    </lineage>
</organism>
<evidence type="ECO:0000256" key="2">
    <source>
        <dbReference type="ARBA" id="ARBA00009813"/>
    </source>
</evidence>
<dbReference type="PANTHER" id="PTHR35272:SF3">
    <property type="entry name" value="THIOL:DISULFIDE INTERCHANGE PROTEIN DSBC"/>
    <property type="match status" value="1"/>
</dbReference>
<evidence type="ECO:0000256" key="5">
    <source>
        <dbReference type="ARBA" id="ARBA00023157"/>
    </source>
</evidence>
<name>M7PE32_9GAMM</name>
<dbReference type="STRING" id="1286106.MPL1_11628"/>
<evidence type="ECO:0000256" key="7">
    <source>
        <dbReference type="RuleBase" id="RU364038"/>
    </source>
</evidence>
<dbReference type="GO" id="GO:0042597">
    <property type="term" value="C:periplasmic space"/>
    <property type="evidence" value="ECO:0007669"/>
    <property type="project" value="UniProtKB-SubCell"/>
</dbReference>
<gene>
    <name evidence="10" type="ORF">MPL1_11628</name>
</gene>
<feature type="domain" description="Disulphide bond isomerase DsbC/G N-terminal" evidence="8">
    <location>
        <begin position="20"/>
        <end position="85"/>
    </location>
</feature>
<dbReference type="PATRIC" id="fig|1286106.3.peg.2325"/>
<dbReference type="eggNOG" id="COG1651">
    <property type="taxonomic scope" value="Bacteria"/>
</dbReference>
<dbReference type="PANTHER" id="PTHR35272">
    <property type="entry name" value="THIOL:DISULFIDE INTERCHANGE PROTEIN DSBC-RELATED"/>
    <property type="match status" value="1"/>
</dbReference>
<evidence type="ECO:0000256" key="1">
    <source>
        <dbReference type="ARBA" id="ARBA00004418"/>
    </source>
</evidence>
<dbReference type="InterPro" id="IPR018950">
    <property type="entry name" value="DiS-bond_isomerase_DsbC/G_N"/>
</dbReference>
<comment type="caution">
    <text evidence="10">The sequence shown here is derived from an EMBL/GenBank/DDBJ whole genome shotgun (WGS) entry which is preliminary data.</text>
</comment>
<evidence type="ECO:0000313" key="10">
    <source>
        <dbReference type="EMBL" id="EMR12165.1"/>
    </source>
</evidence>
<dbReference type="EMBL" id="APHR01000068">
    <property type="protein sequence ID" value="EMR12165.1"/>
    <property type="molecule type" value="Genomic_DNA"/>
</dbReference>
<dbReference type="InterPro" id="IPR051470">
    <property type="entry name" value="Thiol:disulfide_interchange"/>
</dbReference>
<keyword evidence="3 7" id="KW-0732">Signal</keyword>
<keyword evidence="4 7" id="KW-0574">Periplasm</keyword>
<comment type="subcellular location">
    <subcellularLocation>
        <location evidence="1 7">Periplasm</location>
    </subcellularLocation>
</comment>
<dbReference type="SUPFAM" id="SSF52833">
    <property type="entry name" value="Thioredoxin-like"/>
    <property type="match status" value="1"/>
</dbReference>
<dbReference type="SUPFAM" id="SSF54423">
    <property type="entry name" value="DsbC/DsbG N-terminal domain-like"/>
    <property type="match status" value="1"/>
</dbReference>
<evidence type="ECO:0000259" key="8">
    <source>
        <dbReference type="Pfam" id="PF10411"/>
    </source>
</evidence>
<protein>
    <recommendedName>
        <fullName evidence="7">Thiol:disulfide interchange protein</fullName>
    </recommendedName>
</protein>
<dbReference type="Proteomes" id="UP000012019">
    <property type="component" value="Unassembled WGS sequence"/>
</dbReference>
<dbReference type="AlphaFoldDB" id="M7PE32"/>
<evidence type="ECO:0000256" key="6">
    <source>
        <dbReference type="ARBA" id="ARBA00023284"/>
    </source>
</evidence>
<dbReference type="InterPro" id="IPR033954">
    <property type="entry name" value="DiS-bond_Isoase_DsbC/G"/>
</dbReference>
<dbReference type="CDD" id="cd03020">
    <property type="entry name" value="DsbA_DsbC_DsbG"/>
    <property type="match status" value="1"/>
</dbReference>
<dbReference type="Pfam" id="PF13098">
    <property type="entry name" value="Thioredoxin_2"/>
    <property type="match status" value="1"/>
</dbReference>
<dbReference type="InterPro" id="IPR012336">
    <property type="entry name" value="Thioredoxin-like_fold"/>
</dbReference>
<feature type="chain" id="PRO_5010004232" description="Thiol:disulfide interchange protein" evidence="7">
    <location>
        <begin position="21"/>
        <end position="242"/>
    </location>
</feature>
<dbReference type="Pfam" id="PF10411">
    <property type="entry name" value="DsbC_N"/>
    <property type="match status" value="1"/>
</dbReference>
<keyword evidence="5" id="KW-1015">Disulfide bond</keyword>